<feature type="non-terminal residue" evidence="5">
    <location>
        <position position="1"/>
    </location>
</feature>
<dbReference type="EMBL" id="PNHK01000627">
    <property type="protein sequence ID" value="PMC99100.1"/>
    <property type="molecule type" value="Genomic_DNA"/>
</dbReference>
<dbReference type="AlphaFoldDB" id="A0A2N6VIN7"/>
<keyword evidence="2 5" id="KW-0808">Transferase</keyword>
<dbReference type="Proteomes" id="UP000235598">
    <property type="component" value="Unassembled WGS sequence"/>
</dbReference>
<sequence>IYTRLTNPTTEAVENRIASLEGGVHAVLVSSGQSAEFLSLINIVEAGDHIVSSPSLYGGTYNLLNVTLRKLGIETTFVDDPSDIEAWKRAVKPNTKAFFGETISNPRSDVLDIRA</sequence>
<evidence type="ECO:0000256" key="3">
    <source>
        <dbReference type="ARBA" id="ARBA00022898"/>
    </source>
</evidence>
<evidence type="ECO:0000256" key="2">
    <source>
        <dbReference type="ARBA" id="ARBA00022679"/>
    </source>
</evidence>
<name>A0A2N6VIN7_9MICO</name>
<gene>
    <name evidence="5" type="ORF">CJ199_15400</name>
</gene>
<dbReference type="EC" id="2.5.1.49" evidence="5"/>
<dbReference type="InterPro" id="IPR006235">
    <property type="entry name" value="OAc-hSer/O-AcSer_sulfhydrylase"/>
</dbReference>
<dbReference type="PANTHER" id="PTHR43797:SF2">
    <property type="entry name" value="HOMOCYSTEINE_CYSTEINE SYNTHASE"/>
    <property type="match status" value="1"/>
</dbReference>
<dbReference type="GO" id="GO:0005737">
    <property type="term" value="C:cytoplasm"/>
    <property type="evidence" value="ECO:0007669"/>
    <property type="project" value="TreeGrafter"/>
</dbReference>
<reference evidence="5 6" key="1">
    <citation type="submission" date="2017-09" db="EMBL/GenBank/DDBJ databases">
        <title>Bacterial strain isolated from the female urinary microbiota.</title>
        <authorList>
            <person name="Thomas-White K."/>
            <person name="Kumar N."/>
            <person name="Forster S."/>
            <person name="Putonti C."/>
            <person name="Lawley T."/>
            <person name="Wolfe A.J."/>
        </authorList>
    </citation>
    <scope>NUCLEOTIDE SEQUENCE [LARGE SCALE GENOMIC DNA]</scope>
    <source>
        <strain evidence="5 6">UMB1301</strain>
    </source>
</reference>
<evidence type="ECO:0000313" key="5">
    <source>
        <dbReference type="EMBL" id="PMC99100.1"/>
    </source>
</evidence>
<dbReference type="InterPro" id="IPR015424">
    <property type="entry name" value="PyrdxlP-dep_Trfase"/>
</dbReference>
<comment type="caution">
    <text evidence="5">The sequence shown here is derived from an EMBL/GenBank/DDBJ whole genome shotgun (WGS) entry which is preliminary data.</text>
</comment>
<keyword evidence="3 4" id="KW-0663">Pyridoxal phosphate</keyword>
<evidence type="ECO:0000256" key="1">
    <source>
        <dbReference type="ARBA" id="ARBA00001933"/>
    </source>
</evidence>
<dbReference type="GO" id="GO:0006535">
    <property type="term" value="P:cysteine biosynthetic process from serine"/>
    <property type="evidence" value="ECO:0007669"/>
    <property type="project" value="TreeGrafter"/>
</dbReference>
<dbReference type="GO" id="GO:0003961">
    <property type="term" value="F:O-acetylhomoserine aminocarboxypropyltransferase activity"/>
    <property type="evidence" value="ECO:0007669"/>
    <property type="project" value="UniProtKB-EC"/>
</dbReference>
<dbReference type="Gene3D" id="3.40.640.10">
    <property type="entry name" value="Type I PLP-dependent aspartate aminotransferase-like (Major domain)"/>
    <property type="match status" value="1"/>
</dbReference>
<proteinExistence type="inferred from homology"/>
<dbReference type="GO" id="GO:0004124">
    <property type="term" value="F:cysteine synthase activity"/>
    <property type="evidence" value="ECO:0007669"/>
    <property type="project" value="TreeGrafter"/>
</dbReference>
<evidence type="ECO:0000256" key="4">
    <source>
        <dbReference type="RuleBase" id="RU362118"/>
    </source>
</evidence>
<dbReference type="InterPro" id="IPR015421">
    <property type="entry name" value="PyrdxlP-dep_Trfase_major"/>
</dbReference>
<organism evidence="5 6">
    <name type="scientific">Brevibacterium paucivorans</name>
    <dbReference type="NCBI Taxonomy" id="170994"/>
    <lineage>
        <taxon>Bacteria</taxon>
        <taxon>Bacillati</taxon>
        <taxon>Actinomycetota</taxon>
        <taxon>Actinomycetes</taxon>
        <taxon>Micrococcales</taxon>
        <taxon>Brevibacteriaceae</taxon>
        <taxon>Brevibacterium</taxon>
    </lineage>
</organism>
<evidence type="ECO:0000313" key="6">
    <source>
        <dbReference type="Proteomes" id="UP000235598"/>
    </source>
</evidence>
<comment type="cofactor">
    <cofactor evidence="1 4">
        <name>pyridoxal 5'-phosphate</name>
        <dbReference type="ChEBI" id="CHEBI:597326"/>
    </cofactor>
</comment>
<dbReference type="InterPro" id="IPR000277">
    <property type="entry name" value="Cys/Met-Metab_PyrdxlP-dep_enz"/>
</dbReference>
<dbReference type="RefSeq" id="WP_180965529.1">
    <property type="nucleotide sequence ID" value="NZ_PNHK01000627.1"/>
</dbReference>
<dbReference type="SUPFAM" id="SSF53383">
    <property type="entry name" value="PLP-dependent transferases"/>
    <property type="match status" value="1"/>
</dbReference>
<accession>A0A2N6VIN7</accession>
<dbReference type="GO" id="GO:0019346">
    <property type="term" value="P:transsulfuration"/>
    <property type="evidence" value="ECO:0007669"/>
    <property type="project" value="InterPro"/>
</dbReference>
<dbReference type="GO" id="GO:0030170">
    <property type="term" value="F:pyridoxal phosphate binding"/>
    <property type="evidence" value="ECO:0007669"/>
    <property type="project" value="InterPro"/>
</dbReference>
<dbReference type="GO" id="GO:0071269">
    <property type="term" value="P:L-homocysteine biosynthetic process"/>
    <property type="evidence" value="ECO:0007669"/>
    <property type="project" value="TreeGrafter"/>
</dbReference>
<dbReference type="Pfam" id="PF01053">
    <property type="entry name" value="Cys_Met_Meta_PP"/>
    <property type="match status" value="1"/>
</dbReference>
<feature type="non-terminal residue" evidence="5">
    <location>
        <position position="115"/>
    </location>
</feature>
<comment type="similarity">
    <text evidence="4">Belongs to the trans-sulfuration enzymes family.</text>
</comment>
<protein>
    <submittedName>
        <fullName evidence="5">O-acetylhomoserine aminocarboxypropyltransferase</fullName>
        <ecNumber evidence="5">2.5.1.49</ecNumber>
    </submittedName>
</protein>
<dbReference type="PANTHER" id="PTHR43797">
    <property type="entry name" value="HOMOCYSTEINE/CYSTEINE SYNTHASE"/>
    <property type="match status" value="1"/>
</dbReference>